<organism evidence="1 2">
    <name type="scientific">Haloquadratum walsbyi J07HQW2</name>
    <dbReference type="NCBI Taxonomy" id="1238425"/>
    <lineage>
        <taxon>Archaea</taxon>
        <taxon>Methanobacteriati</taxon>
        <taxon>Methanobacteriota</taxon>
        <taxon>Stenosarchaea group</taxon>
        <taxon>Halobacteria</taxon>
        <taxon>Halobacteriales</taxon>
        <taxon>Haloferacaceae</taxon>
        <taxon>Haloquadratum</taxon>
    </lineage>
</organism>
<evidence type="ECO:0000313" key="1">
    <source>
        <dbReference type="EMBL" id="ERG96004.1"/>
    </source>
</evidence>
<dbReference type="Proteomes" id="UP000030710">
    <property type="component" value="Unassembled WGS sequence"/>
</dbReference>
<proteinExistence type="predicted"/>
<accession>U1MZQ8</accession>
<sequence>MIIEQYAFELINTSPATDMLLQTPISDGYYGYRERNETINRTLDWFKQHEEKLFRKSGSTCVWFVKYQGNLYKAKLKYYSRSENDQAVSGSLTRPNS</sequence>
<name>U1MZQ8_9EURY</name>
<protein>
    <submittedName>
        <fullName evidence="1">Uncharacterized protein</fullName>
    </submittedName>
</protein>
<dbReference type="EMBL" id="KE356561">
    <property type="protein sequence ID" value="ERG96004.1"/>
    <property type="molecule type" value="Genomic_DNA"/>
</dbReference>
<evidence type="ECO:0000313" key="2">
    <source>
        <dbReference type="Proteomes" id="UP000030710"/>
    </source>
</evidence>
<dbReference type="HOGENOM" id="CLU_2340105_0_0_2"/>
<gene>
    <name evidence="1" type="ORF">J07HQW2_02469</name>
</gene>
<dbReference type="AlphaFoldDB" id="U1MZQ8"/>
<reference evidence="1 2" key="1">
    <citation type="journal article" date="2013" name="PLoS ONE">
        <title>Assembly-driven community genomics of a hypersaline microbial ecosystem.</title>
        <authorList>
            <person name="Podell S."/>
            <person name="Ugalde J.A."/>
            <person name="Narasingarao P."/>
            <person name="Banfield J.F."/>
            <person name="Heidelberg K.B."/>
            <person name="Allen E.E."/>
        </authorList>
    </citation>
    <scope>NUCLEOTIDE SEQUENCE [LARGE SCALE GENOMIC DNA]</scope>
    <source>
        <strain evidence="2">J07HQW2</strain>
    </source>
</reference>